<dbReference type="Pfam" id="PF19348">
    <property type="entry name" value="DUF5926"/>
    <property type="match status" value="1"/>
</dbReference>
<dbReference type="OrthoDB" id="5512013at2"/>
<gene>
    <name evidence="3" type="ORF">DFJ65_0615</name>
</gene>
<keyword evidence="4" id="KW-1185">Reference proteome</keyword>
<evidence type="ECO:0000259" key="2">
    <source>
        <dbReference type="Pfam" id="PF19348"/>
    </source>
</evidence>
<dbReference type="EMBL" id="QTUA01000001">
    <property type="protein sequence ID" value="REF29652.1"/>
    <property type="molecule type" value="Genomic_DNA"/>
</dbReference>
<evidence type="ECO:0000313" key="4">
    <source>
        <dbReference type="Proteomes" id="UP000256253"/>
    </source>
</evidence>
<evidence type="ECO:0000256" key="1">
    <source>
        <dbReference type="SAM" id="MobiDB-lite"/>
    </source>
</evidence>
<organism evidence="3 4">
    <name type="scientific">Calidifontibacter indicus</name>
    <dbReference type="NCBI Taxonomy" id="419650"/>
    <lineage>
        <taxon>Bacteria</taxon>
        <taxon>Bacillati</taxon>
        <taxon>Actinomycetota</taxon>
        <taxon>Actinomycetes</taxon>
        <taxon>Micrococcales</taxon>
        <taxon>Dermacoccaceae</taxon>
        <taxon>Calidifontibacter</taxon>
    </lineage>
</organism>
<dbReference type="Proteomes" id="UP000256253">
    <property type="component" value="Unassembled WGS sequence"/>
</dbReference>
<dbReference type="RefSeq" id="WP_115921744.1">
    <property type="nucleotide sequence ID" value="NZ_QTUA01000001.1"/>
</dbReference>
<dbReference type="AlphaFoldDB" id="A0A3D9UJN0"/>
<comment type="caution">
    <text evidence="3">The sequence shown here is derived from an EMBL/GenBank/DDBJ whole genome shotgun (WGS) entry which is preliminary data.</text>
</comment>
<proteinExistence type="predicted"/>
<feature type="domain" description="DUF5926" evidence="2">
    <location>
        <begin position="30"/>
        <end position="291"/>
    </location>
</feature>
<reference evidence="3 4" key="1">
    <citation type="submission" date="2018-08" db="EMBL/GenBank/DDBJ databases">
        <title>Sequencing the genomes of 1000 actinobacteria strains.</title>
        <authorList>
            <person name="Klenk H.-P."/>
        </authorList>
    </citation>
    <scope>NUCLEOTIDE SEQUENCE [LARGE SCALE GENOMIC DNA]</scope>
    <source>
        <strain evidence="3 4">DSM 22967</strain>
    </source>
</reference>
<evidence type="ECO:0000313" key="3">
    <source>
        <dbReference type="EMBL" id="REF29652.1"/>
    </source>
</evidence>
<name>A0A3D9UJN0_9MICO</name>
<sequence>MGKASRRKAENKAAGTKQQKVKPVPYVGRPFADLPDEAQWVAMREIVPAATAPVTVEVDGASHDITLATVLPMAWPAMKRDNGDVFVAIQSLTGSGDASRDLGEVVRAALALPDGMPLEYPPKATADSPRMQDLVRSDALEVTVQEGFDFWLDEAELDEEGRASMDRANESVSPTVRMKDVPSAYWCRIGQRTYVRWILEADENRATDALARLHAAGESGLGDGRLLGAFRAYGLLVPVWEVDAATEAAEHDCAMGELAQRFERALAVDTPLTPEERRARNGVVSRQITLR</sequence>
<dbReference type="InterPro" id="IPR045970">
    <property type="entry name" value="DUF5926"/>
</dbReference>
<protein>
    <recommendedName>
        <fullName evidence="2">DUF5926 domain-containing protein</fullName>
    </recommendedName>
</protein>
<feature type="region of interest" description="Disordered" evidence="1">
    <location>
        <begin position="1"/>
        <end position="21"/>
    </location>
</feature>
<accession>A0A3D9UJN0</accession>